<accession>A0A540WIC8</accession>
<evidence type="ECO:0000313" key="3">
    <source>
        <dbReference type="Proteomes" id="UP000315369"/>
    </source>
</evidence>
<dbReference type="Proteomes" id="UP000315369">
    <property type="component" value="Unassembled WGS sequence"/>
</dbReference>
<sequence length="60" mass="6530">MTFRAMEGCPGSTASAERMCRYSSTIPASVTPRTVRPVVPPLSNTATWPLTRPQPPSRPE</sequence>
<dbReference type="AlphaFoldDB" id="A0A540WIC8"/>
<comment type="caution">
    <text evidence="2">The sequence shown here is derived from an EMBL/GenBank/DDBJ whole genome shotgun (WGS) entry which is preliminary data.</text>
</comment>
<protein>
    <submittedName>
        <fullName evidence="2">Uncharacterized protein</fullName>
    </submittedName>
</protein>
<organism evidence="2 3">
    <name type="scientific">Myxococcus llanfairpwllgwyngyllgogerychwyrndrobwllllantysiliogogogochensis</name>
    <dbReference type="NCBI Taxonomy" id="2590453"/>
    <lineage>
        <taxon>Bacteria</taxon>
        <taxon>Pseudomonadati</taxon>
        <taxon>Myxococcota</taxon>
        <taxon>Myxococcia</taxon>
        <taxon>Myxococcales</taxon>
        <taxon>Cystobacterineae</taxon>
        <taxon>Myxococcaceae</taxon>
        <taxon>Myxococcus</taxon>
    </lineage>
</organism>
<proteinExistence type="predicted"/>
<dbReference type="EMBL" id="VIFM01000451">
    <property type="protein sequence ID" value="TQF08779.1"/>
    <property type="molecule type" value="Genomic_DNA"/>
</dbReference>
<gene>
    <name evidence="2" type="ORF">FJV41_48085</name>
</gene>
<name>A0A540WIC8_9BACT</name>
<dbReference type="RefSeq" id="WP_141649341.1">
    <property type="nucleotide sequence ID" value="NZ_VIFM01000451.1"/>
</dbReference>
<evidence type="ECO:0000256" key="1">
    <source>
        <dbReference type="SAM" id="MobiDB-lite"/>
    </source>
</evidence>
<reference evidence="2 3" key="1">
    <citation type="submission" date="2019-06" db="EMBL/GenBank/DDBJ databases">
        <authorList>
            <person name="Livingstone P."/>
            <person name="Whitworth D."/>
        </authorList>
    </citation>
    <scope>NUCLEOTIDE SEQUENCE [LARGE SCALE GENOMIC DNA]</scope>
    <source>
        <strain evidence="2 3">AM401</strain>
    </source>
</reference>
<feature type="region of interest" description="Disordered" evidence="1">
    <location>
        <begin position="34"/>
        <end position="60"/>
    </location>
</feature>
<evidence type="ECO:0000313" key="2">
    <source>
        <dbReference type="EMBL" id="TQF08779.1"/>
    </source>
</evidence>
<keyword evidence="3" id="KW-1185">Reference proteome</keyword>